<dbReference type="OrthoDB" id="5519740at2759"/>
<evidence type="ECO:0000259" key="1">
    <source>
        <dbReference type="Pfam" id="PF03795"/>
    </source>
</evidence>
<evidence type="ECO:0000313" key="3">
    <source>
        <dbReference type="Proteomes" id="UP000307440"/>
    </source>
</evidence>
<evidence type="ECO:0000313" key="2">
    <source>
        <dbReference type="EMBL" id="TFK25552.1"/>
    </source>
</evidence>
<organism evidence="2 3">
    <name type="scientific">Coprinopsis marcescibilis</name>
    <name type="common">Agaric fungus</name>
    <name type="synonym">Psathyrella marcescibilis</name>
    <dbReference type="NCBI Taxonomy" id="230819"/>
    <lineage>
        <taxon>Eukaryota</taxon>
        <taxon>Fungi</taxon>
        <taxon>Dikarya</taxon>
        <taxon>Basidiomycota</taxon>
        <taxon>Agaricomycotina</taxon>
        <taxon>Agaricomycetes</taxon>
        <taxon>Agaricomycetidae</taxon>
        <taxon>Agaricales</taxon>
        <taxon>Agaricineae</taxon>
        <taxon>Psathyrellaceae</taxon>
        <taxon>Coprinopsis</taxon>
    </lineage>
</organism>
<dbReference type="AlphaFoldDB" id="A0A5C3KYQ7"/>
<keyword evidence="3" id="KW-1185">Reference proteome</keyword>
<dbReference type="SUPFAM" id="SSF54909">
    <property type="entry name" value="Dimeric alpha+beta barrel"/>
    <property type="match status" value="1"/>
</dbReference>
<protein>
    <recommendedName>
        <fullName evidence="1">YCII-related domain-containing protein</fullName>
    </recommendedName>
</protein>
<proteinExistence type="predicted"/>
<dbReference type="Pfam" id="PF03795">
    <property type="entry name" value="YCII"/>
    <property type="match status" value="1"/>
</dbReference>
<name>A0A5C3KYQ7_COPMA</name>
<dbReference type="PANTHER" id="PTHR33606">
    <property type="entry name" value="PROTEIN YCII"/>
    <property type="match status" value="1"/>
</dbReference>
<dbReference type="EMBL" id="ML210185">
    <property type="protein sequence ID" value="TFK25552.1"/>
    <property type="molecule type" value="Genomic_DNA"/>
</dbReference>
<dbReference type="InterPro" id="IPR005545">
    <property type="entry name" value="YCII"/>
</dbReference>
<gene>
    <name evidence="2" type="ORF">FA15DRAFT_668438</name>
</gene>
<reference evidence="2 3" key="1">
    <citation type="journal article" date="2019" name="Nat. Ecol. Evol.">
        <title>Megaphylogeny resolves global patterns of mushroom evolution.</title>
        <authorList>
            <person name="Varga T."/>
            <person name="Krizsan K."/>
            <person name="Foldi C."/>
            <person name="Dima B."/>
            <person name="Sanchez-Garcia M."/>
            <person name="Sanchez-Ramirez S."/>
            <person name="Szollosi G.J."/>
            <person name="Szarkandi J.G."/>
            <person name="Papp V."/>
            <person name="Albert L."/>
            <person name="Andreopoulos W."/>
            <person name="Angelini C."/>
            <person name="Antonin V."/>
            <person name="Barry K.W."/>
            <person name="Bougher N.L."/>
            <person name="Buchanan P."/>
            <person name="Buyck B."/>
            <person name="Bense V."/>
            <person name="Catcheside P."/>
            <person name="Chovatia M."/>
            <person name="Cooper J."/>
            <person name="Damon W."/>
            <person name="Desjardin D."/>
            <person name="Finy P."/>
            <person name="Geml J."/>
            <person name="Haridas S."/>
            <person name="Hughes K."/>
            <person name="Justo A."/>
            <person name="Karasinski D."/>
            <person name="Kautmanova I."/>
            <person name="Kiss B."/>
            <person name="Kocsube S."/>
            <person name="Kotiranta H."/>
            <person name="LaButti K.M."/>
            <person name="Lechner B.E."/>
            <person name="Liimatainen K."/>
            <person name="Lipzen A."/>
            <person name="Lukacs Z."/>
            <person name="Mihaltcheva S."/>
            <person name="Morgado L.N."/>
            <person name="Niskanen T."/>
            <person name="Noordeloos M.E."/>
            <person name="Ohm R.A."/>
            <person name="Ortiz-Santana B."/>
            <person name="Ovrebo C."/>
            <person name="Racz N."/>
            <person name="Riley R."/>
            <person name="Savchenko A."/>
            <person name="Shiryaev A."/>
            <person name="Soop K."/>
            <person name="Spirin V."/>
            <person name="Szebenyi C."/>
            <person name="Tomsovsky M."/>
            <person name="Tulloss R.E."/>
            <person name="Uehling J."/>
            <person name="Grigoriev I.V."/>
            <person name="Vagvolgyi C."/>
            <person name="Papp T."/>
            <person name="Martin F.M."/>
            <person name="Miettinen O."/>
            <person name="Hibbett D.S."/>
            <person name="Nagy L.G."/>
        </authorList>
    </citation>
    <scope>NUCLEOTIDE SEQUENCE [LARGE SCALE GENOMIC DNA]</scope>
    <source>
        <strain evidence="2 3">CBS 121175</strain>
    </source>
</reference>
<dbReference type="Proteomes" id="UP000307440">
    <property type="component" value="Unassembled WGS sequence"/>
</dbReference>
<dbReference type="InterPro" id="IPR051807">
    <property type="entry name" value="Sec-metab_biosynth-assoc"/>
</dbReference>
<sequence length="112" mass="12466">MTDTPVSQPTTLRSFFVYAPDGKEEGALELRYSVRPQHLAGIQPLIDSKTIRFGGILLDDKNQPTEADPRLRIIGSTMVIQAESIEKAKELIESDIYYKTGVVSFTSIHPSE</sequence>
<dbReference type="Gene3D" id="3.30.70.1060">
    <property type="entry name" value="Dimeric alpha+beta barrel"/>
    <property type="match status" value="1"/>
</dbReference>
<feature type="domain" description="YCII-related" evidence="1">
    <location>
        <begin position="24"/>
        <end position="108"/>
    </location>
</feature>
<accession>A0A5C3KYQ7</accession>
<dbReference type="InterPro" id="IPR011008">
    <property type="entry name" value="Dimeric_a/b-barrel"/>
</dbReference>
<dbReference type="PANTHER" id="PTHR33606:SF3">
    <property type="entry name" value="PROTEIN YCII"/>
    <property type="match status" value="1"/>
</dbReference>